<dbReference type="Proteomes" id="UP000183832">
    <property type="component" value="Unassembled WGS sequence"/>
</dbReference>
<feature type="compositionally biased region" description="Polar residues" evidence="1">
    <location>
        <begin position="279"/>
        <end position="309"/>
    </location>
</feature>
<reference evidence="2 3" key="1">
    <citation type="submission" date="2015-04" db="EMBL/GenBank/DDBJ databases">
        <authorList>
            <person name="Syromyatnikov M.Y."/>
            <person name="Popov V.N."/>
        </authorList>
    </citation>
    <scope>NUCLEOTIDE SEQUENCE [LARGE SCALE GENOMIC DNA]</scope>
</reference>
<evidence type="ECO:0000256" key="1">
    <source>
        <dbReference type="SAM" id="MobiDB-lite"/>
    </source>
</evidence>
<gene>
    <name evidence="2" type="ORF">CLUMA_CG006758</name>
</gene>
<evidence type="ECO:0000313" key="3">
    <source>
        <dbReference type="Proteomes" id="UP000183832"/>
    </source>
</evidence>
<evidence type="ECO:0000313" key="2">
    <source>
        <dbReference type="EMBL" id="CRK93214.1"/>
    </source>
</evidence>
<feature type="region of interest" description="Disordered" evidence="1">
    <location>
        <begin position="138"/>
        <end position="160"/>
    </location>
</feature>
<feature type="compositionally biased region" description="Polar residues" evidence="1">
    <location>
        <begin position="138"/>
        <end position="150"/>
    </location>
</feature>
<organism evidence="2 3">
    <name type="scientific">Clunio marinus</name>
    <dbReference type="NCBI Taxonomy" id="568069"/>
    <lineage>
        <taxon>Eukaryota</taxon>
        <taxon>Metazoa</taxon>
        <taxon>Ecdysozoa</taxon>
        <taxon>Arthropoda</taxon>
        <taxon>Hexapoda</taxon>
        <taxon>Insecta</taxon>
        <taxon>Pterygota</taxon>
        <taxon>Neoptera</taxon>
        <taxon>Endopterygota</taxon>
        <taxon>Diptera</taxon>
        <taxon>Nematocera</taxon>
        <taxon>Chironomoidea</taxon>
        <taxon>Chironomidae</taxon>
        <taxon>Clunio</taxon>
    </lineage>
</organism>
<feature type="region of interest" description="Disordered" evidence="1">
    <location>
        <begin position="253"/>
        <end position="316"/>
    </location>
</feature>
<dbReference type="AlphaFoldDB" id="A0A1J1I2Y2"/>
<sequence>MTSETNRQQMIIEIMEKLLNNLIQHGMNFLDDHPKLLAVLGRKLKRYQYFKRLIVAFPNAREYHEKLKKSRDDVFFLVIKFAYLHLRSKGEDGKHFRELKTLIEEYDKLQEGAKYHQENSNLQTFLDSTFDENDIEYSHSTSLSDQQGSDNQDDRQNSSKSFNVVEETNSSYQHQNLTVKNLMNAANKSVNVETFHIVMNPTRQLAEDACRIYTNLTSLMLEYGYDYMLENMDKSNEVRGLNETLNALRILGSQEKKSKGERKLTDRRPIYRPRPVPTISVSPGTPMNINTSRYQSQSSPSPNKTQFQRSQHESDLKEAVKEILQEEVIERLHDVQGNKKNYNSVNVEILNLHI</sequence>
<keyword evidence="3" id="KW-1185">Reference proteome</keyword>
<name>A0A1J1I2Y2_9DIPT</name>
<dbReference type="EMBL" id="CVRI01000037">
    <property type="protein sequence ID" value="CRK93214.1"/>
    <property type="molecule type" value="Genomic_DNA"/>
</dbReference>
<accession>A0A1J1I2Y2</accession>
<feature type="compositionally biased region" description="Basic and acidic residues" evidence="1">
    <location>
        <begin position="254"/>
        <end position="269"/>
    </location>
</feature>
<protein>
    <submittedName>
        <fullName evidence="2">CLUMA_CG006758, isoform A</fullName>
    </submittedName>
</protein>
<proteinExistence type="predicted"/>